<dbReference type="GO" id="GO:0032456">
    <property type="term" value="P:endocytic recycling"/>
    <property type="evidence" value="ECO:0007669"/>
    <property type="project" value="TreeGrafter"/>
</dbReference>
<evidence type="ECO:0000313" key="4">
    <source>
        <dbReference type="EMBL" id="KIY95364.1"/>
    </source>
</evidence>
<evidence type="ECO:0000256" key="2">
    <source>
        <dbReference type="RuleBase" id="RU368010"/>
    </source>
</evidence>
<keyword evidence="2" id="KW-0445">Lipid transport</keyword>
<accession>A0A0D2LUR7</accession>
<dbReference type="AlphaFoldDB" id="A0A0D2LUR7"/>
<comment type="function">
    <text evidence="2">Acts as component of the GARP complex that is involved in retrograde transport from early and late endosomes to the trans-Golgi network (TGN).</text>
</comment>
<keyword evidence="2" id="KW-0333">Golgi apparatus</keyword>
<sequence>MQQLVYENYNKFIAATGPRPDTIKVMKSNVDGMEGDMDQFKGIMDDVADKSASVNAKLQRRRQHCEELRRAVFDLPRRMGAVLEEDALDSAVEFHADAQPLLTKRAVDDHSKAAVAAAACLEAAAAEGGGLDPSGAALQFSAEWGADTVAEAMETVTADVTQLAQQLPELGLRDWAAAAMEQAVRGHVTAAFGALDERAGLAVKALLARLGDGPDKPGADAATPLADAFACTSEAIQRCTMAMLQGLRAYQQRHAALVGPVLPQLGDVTAGQMQALLTGLVGGFMALGRVKDDAVSLLREGAAAAPPSGHEAGGASSRTRAWSGAGAGSGELKTGPLLLSTKLCLFMESATVPAVMEELAMNFPPESGDPDQPPPFLAGEVARRMGTAAQLLLAAYVEAHGRALALAVGRSSGATNWLDASEPR</sequence>
<comment type="subcellular location">
    <subcellularLocation>
        <location evidence="2">Golgi apparatus</location>
        <location evidence="2">trans-Golgi network</location>
    </subcellularLocation>
</comment>
<dbReference type="OrthoDB" id="203678at2759"/>
<dbReference type="GO" id="GO:0048193">
    <property type="term" value="P:Golgi vesicle transport"/>
    <property type="evidence" value="ECO:0007669"/>
    <property type="project" value="TreeGrafter"/>
</dbReference>
<feature type="region of interest" description="Disordered" evidence="3">
    <location>
        <begin position="302"/>
        <end position="328"/>
    </location>
</feature>
<evidence type="ECO:0000313" key="5">
    <source>
        <dbReference type="Proteomes" id="UP000054498"/>
    </source>
</evidence>
<dbReference type="GO" id="GO:0007041">
    <property type="term" value="P:lysosomal transport"/>
    <property type="evidence" value="ECO:0007669"/>
    <property type="project" value="TreeGrafter"/>
</dbReference>
<dbReference type="STRING" id="145388.A0A0D2LUR7"/>
<dbReference type="GO" id="GO:0005829">
    <property type="term" value="C:cytosol"/>
    <property type="evidence" value="ECO:0007669"/>
    <property type="project" value="GOC"/>
</dbReference>
<comment type="subunit">
    <text evidence="2">Component of the Golgi-associated retrograde protein (GARP) complex.</text>
</comment>
<keyword evidence="2" id="KW-0813">Transport</keyword>
<dbReference type="GO" id="GO:0016020">
    <property type="term" value="C:membrane"/>
    <property type="evidence" value="ECO:0007669"/>
    <property type="project" value="TreeGrafter"/>
</dbReference>
<dbReference type="PANTHER" id="PTHR15954">
    <property type="entry name" value="VACUOLAR PROTEIN SORTING-ASSOCIATED PROTEIN 51 HOMOLOG"/>
    <property type="match status" value="1"/>
</dbReference>
<dbReference type="RefSeq" id="XP_013894384.1">
    <property type="nucleotide sequence ID" value="XM_014038930.1"/>
</dbReference>
<dbReference type="GeneID" id="25729975"/>
<name>A0A0D2LUR7_9CHLO</name>
<dbReference type="GO" id="GO:0000938">
    <property type="term" value="C:GARP complex"/>
    <property type="evidence" value="ECO:0007669"/>
    <property type="project" value="UniProtKB-UniRule"/>
</dbReference>
<reference evidence="4 5" key="1">
    <citation type="journal article" date="2013" name="BMC Genomics">
        <title>Reconstruction of the lipid metabolism for the microalga Monoraphidium neglectum from its genome sequence reveals characteristics suitable for biofuel production.</title>
        <authorList>
            <person name="Bogen C."/>
            <person name="Al-Dilaimi A."/>
            <person name="Albersmeier A."/>
            <person name="Wichmann J."/>
            <person name="Grundmann M."/>
            <person name="Rupp O."/>
            <person name="Lauersen K.J."/>
            <person name="Blifernez-Klassen O."/>
            <person name="Kalinowski J."/>
            <person name="Goesmann A."/>
            <person name="Mussgnug J.H."/>
            <person name="Kruse O."/>
        </authorList>
    </citation>
    <scope>NUCLEOTIDE SEQUENCE [LARGE SCALE GENOMIC DNA]</scope>
    <source>
        <strain evidence="4 5">SAG 48.87</strain>
    </source>
</reference>
<gene>
    <name evidence="4" type="ORF">MNEG_12597</name>
</gene>
<dbReference type="GO" id="GO:0042147">
    <property type="term" value="P:retrograde transport, endosome to Golgi"/>
    <property type="evidence" value="ECO:0007669"/>
    <property type="project" value="UniProtKB-UniRule"/>
</dbReference>
<dbReference type="GO" id="GO:0006869">
    <property type="term" value="P:lipid transport"/>
    <property type="evidence" value="ECO:0007669"/>
    <property type="project" value="UniProtKB-UniRule"/>
</dbReference>
<dbReference type="GO" id="GO:0007030">
    <property type="term" value="P:Golgi organization"/>
    <property type="evidence" value="ECO:0007669"/>
    <property type="project" value="UniProtKB-UniRule"/>
</dbReference>
<organism evidence="4 5">
    <name type="scientific">Monoraphidium neglectum</name>
    <dbReference type="NCBI Taxonomy" id="145388"/>
    <lineage>
        <taxon>Eukaryota</taxon>
        <taxon>Viridiplantae</taxon>
        <taxon>Chlorophyta</taxon>
        <taxon>core chlorophytes</taxon>
        <taxon>Chlorophyceae</taxon>
        <taxon>CS clade</taxon>
        <taxon>Sphaeropleales</taxon>
        <taxon>Selenastraceae</taxon>
        <taxon>Monoraphidium</taxon>
    </lineage>
</organism>
<dbReference type="Pfam" id="PF08700">
    <property type="entry name" value="VPS51_Exo84_N"/>
    <property type="match status" value="1"/>
</dbReference>
<proteinExistence type="inferred from homology"/>
<dbReference type="GO" id="GO:0015031">
    <property type="term" value="P:protein transport"/>
    <property type="evidence" value="ECO:0007669"/>
    <property type="project" value="UniProtKB-UniRule"/>
</dbReference>
<dbReference type="PANTHER" id="PTHR15954:SF4">
    <property type="entry name" value="VACUOLAR PROTEIN SORTING-ASSOCIATED PROTEIN 51 HOMOLOG"/>
    <property type="match status" value="1"/>
</dbReference>
<comment type="similarity">
    <text evidence="1 2">Belongs to the VPS51 family.</text>
</comment>
<dbReference type="GO" id="GO:1990745">
    <property type="term" value="C:EARP complex"/>
    <property type="evidence" value="ECO:0007669"/>
    <property type="project" value="TreeGrafter"/>
</dbReference>
<dbReference type="InterPro" id="IPR014812">
    <property type="entry name" value="Vps51"/>
</dbReference>
<keyword evidence="5" id="KW-1185">Reference proteome</keyword>
<evidence type="ECO:0000256" key="3">
    <source>
        <dbReference type="SAM" id="MobiDB-lite"/>
    </source>
</evidence>
<dbReference type="Proteomes" id="UP000054498">
    <property type="component" value="Unassembled WGS sequence"/>
</dbReference>
<keyword evidence="2" id="KW-0653">Protein transport</keyword>
<dbReference type="EMBL" id="KK103546">
    <property type="protein sequence ID" value="KIY95364.1"/>
    <property type="molecule type" value="Genomic_DNA"/>
</dbReference>
<evidence type="ECO:0000256" key="1">
    <source>
        <dbReference type="ARBA" id="ARBA00006080"/>
    </source>
</evidence>
<protein>
    <recommendedName>
        <fullName evidence="2">Vacuolar protein sorting-associated protein 51 homolog</fullName>
    </recommendedName>
</protein>
<dbReference type="KEGG" id="mng:MNEG_12597"/>